<dbReference type="EMBL" id="CP120733">
    <property type="protein sequence ID" value="WFD10804.1"/>
    <property type="molecule type" value="Genomic_DNA"/>
</dbReference>
<feature type="chain" id="PRO_5046212031" description="Lipoprotein" evidence="2">
    <location>
        <begin position="23"/>
        <end position="180"/>
    </location>
</feature>
<evidence type="ECO:0000313" key="3">
    <source>
        <dbReference type="EMBL" id="WFD10804.1"/>
    </source>
</evidence>
<organism evidence="3 4">
    <name type="scientific">Tepidibacter hydrothermalis</name>
    <dbReference type="NCBI Taxonomy" id="3036126"/>
    <lineage>
        <taxon>Bacteria</taxon>
        <taxon>Bacillati</taxon>
        <taxon>Bacillota</taxon>
        <taxon>Clostridia</taxon>
        <taxon>Peptostreptococcales</taxon>
        <taxon>Peptostreptococcaceae</taxon>
        <taxon>Tepidibacter</taxon>
    </lineage>
</organism>
<proteinExistence type="predicted"/>
<dbReference type="RefSeq" id="WP_277732770.1">
    <property type="nucleotide sequence ID" value="NZ_CP120733.1"/>
</dbReference>
<dbReference type="Proteomes" id="UP001222800">
    <property type="component" value="Chromosome"/>
</dbReference>
<evidence type="ECO:0000256" key="1">
    <source>
        <dbReference type="SAM" id="MobiDB-lite"/>
    </source>
</evidence>
<feature type="compositionally biased region" description="Polar residues" evidence="1">
    <location>
        <begin position="27"/>
        <end position="43"/>
    </location>
</feature>
<evidence type="ECO:0000313" key="4">
    <source>
        <dbReference type="Proteomes" id="UP001222800"/>
    </source>
</evidence>
<evidence type="ECO:0000256" key="2">
    <source>
        <dbReference type="SAM" id="SignalP"/>
    </source>
</evidence>
<feature type="region of interest" description="Disordered" evidence="1">
    <location>
        <begin position="26"/>
        <end position="47"/>
    </location>
</feature>
<evidence type="ECO:0008006" key="5">
    <source>
        <dbReference type="Google" id="ProtNLM"/>
    </source>
</evidence>
<keyword evidence="2" id="KW-0732">Signal</keyword>
<dbReference type="PROSITE" id="PS51257">
    <property type="entry name" value="PROKAR_LIPOPROTEIN"/>
    <property type="match status" value="1"/>
</dbReference>
<feature type="signal peptide" evidence="2">
    <location>
        <begin position="1"/>
        <end position="22"/>
    </location>
</feature>
<keyword evidence="4" id="KW-1185">Reference proteome</keyword>
<accession>A0ABY8EGT9</accession>
<protein>
    <recommendedName>
        <fullName evidence="5">Lipoprotein</fullName>
    </recommendedName>
</protein>
<sequence length="180" mass="20477">MKKLLLCSVLSLGLILSVGCSKKEEVQNTQDSKPVTNELTNNESVDKDEPKDIKEIVMKQVKMIDKELNTYEKKEVKLPPIKEGWEEQTLCLWSKDGSPMKLTATEADDIGKMDGLSSAYFKDGKLIFYKAPFSNHLFENEKMILWMDENMNVLDIPTQNVKSAEIGILKITKERISAFN</sequence>
<gene>
    <name evidence="3" type="ORF">P4S50_01625</name>
</gene>
<name>A0ABY8EGT9_9FIRM</name>
<reference evidence="3 4" key="1">
    <citation type="submission" date="2023-03" db="EMBL/GenBank/DDBJ databases">
        <title>Complete genome sequence of Tepidibacter sp. SWIR-1, isolated from a deep-sea hydrothermal vent.</title>
        <authorList>
            <person name="Li X."/>
        </authorList>
    </citation>
    <scope>NUCLEOTIDE SEQUENCE [LARGE SCALE GENOMIC DNA]</scope>
    <source>
        <strain evidence="3 4">SWIR-1</strain>
    </source>
</reference>